<organism evidence="1 2">
    <name type="scientific">Deinandra increscens subsp. villosa</name>
    <dbReference type="NCBI Taxonomy" id="3103831"/>
    <lineage>
        <taxon>Eukaryota</taxon>
        <taxon>Viridiplantae</taxon>
        <taxon>Streptophyta</taxon>
        <taxon>Embryophyta</taxon>
        <taxon>Tracheophyta</taxon>
        <taxon>Spermatophyta</taxon>
        <taxon>Magnoliopsida</taxon>
        <taxon>eudicotyledons</taxon>
        <taxon>Gunneridae</taxon>
        <taxon>Pentapetalae</taxon>
        <taxon>asterids</taxon>
        <taxon>campanulids</taxon>
        <taxon>Asterales</taxon>
        <taxon>Asteraceae</taxon>
        <taxon>Asteroideae</taxon>
        <taxon>Heliantheae alliance</taxon>
        <taxon>Madieae</taxon>
        <taxon>Madiinae</taxon>
        <taxon>Deinandra</taxon>
    </lineage>
</organism>
<protein>
    <recommendedName>
        <fullName evidence="3">SHSP domain-containing protein</fullName>
    </recommendedName>
</protein>
<evidence type="ECO:0000313" key="1">
    <source>
        <dbReference type="EMBL" id="KAK9054612.1"/>
    </source>
</evidence>
<dbReference type="PANTHER" id="PTHR34661:SF8">
    <property type="entry name" value="ALPHA-CRYSTALLIN DOMAIN-CONTAINING PROTEIN 22.3"/>
    <property type="match status" value="1"/>
</dbReference>
<dbReference type="Proteomes" id="UP001408789">
    <property type="component" value="Unassembled WGS sequence"/>
</dbReference>
<keyword evidence="2" id="KW-1185">Reference proteome</keyword>
<sequence>MPCRIGNLTDIRKLDKRKSHLNWEDQVPISVAPLNCVPYTGPPLDLDMAKQDEADSLLKNQPAMLYLPEQPTEKEQNDIMSVSKHGVLVSGNAASCIIGPLMKSFDLSESDDGFLFRLALPGVSIDEKFKCEIQPDGTIKIQGVTNDGEKNRSSTW</sequence>
<comment type="caution">
    <text evidence="1">The sequence shown here is derived from an EMBL/GenBank/DDBJ whole genome shotgun (WGS) entry which is preliminary data.</text>
</comment>
<reference evidence="1 2" key="1">
    <citation type="submission" date="2024-04" db="EMBL/GenBank/DDBJ databases">
        <title>The reference genome of an endangered Asteraceae, Deinandra increscens subsp. villosa, native to the Central Coast of California.</title>
        <authorList>
            <person name="Guilliams M."/>
            <person name="Hasenstab-Lehman K."/>
            <person name="Meyer R."/>
            <person name="Mcevoy S."/>
        </authorList>
    </citation>
    <scope>NUCLEOTIDE SEQUENCE [LARGE SCALE GENOMIC DNA]</scope>
    <source>
        <tissue evidence="1">Leaf</tissue>
    </source>
</reference>
<dbReference type="InterPro" id="IPR039321">
    <property type="entry name" value="IDM2/3-like"/>
</dbReference>
<proteinExistence type="predicted"/>
<accession>A0AAP0GN93</accession>
<evidence type="ECO:0008006" key="3">
    <source>
        <dbReference type="Google" id="ProtNLM"/>
    </source>
</evidence>
<evidence type="ECO:0000313" key="2">
    <source>
        <dbReference type="Proteomes" id="UP001408789"/>
    </source>
</evidence>
<gene>
    <name evidence="1" type="ORF">SSX86_025691</name>
</gene>
<dbReference type="AlphaFoldDB" id="A0AAP0GN93"/>
<name>A0AAP0GN93_9ASTR</name>
<dbReference type="GO" id="GO:0005634">
    <property type="term" value="C:nucleus"/>
    <property type="evidence" value="ECO:0007669"/>
    <property type="project" value="TreeGrafter"/>
</dbReference>
<dbReference type="PANTHER" id="PTHR34661">
    <property type="entry name" value="INCREASED DNA METHYLATION 3"/>
    <property type="match status" value="1"/>
</dbReference>
<dbReference type="EMBL" id="JBCNJP010000025">
    <property type="protein sequence ID" value="KAK9054612.1"/>
    <property type="molecule type" value="Genomic_DNA"/>
</dbReference>